<accession>A0A075GC18</accession>
<dbReference type="PROSITE" id="PS00018">
    <property type="entry name" value="EF_HAND_1"/>
    <property type="match status" value="1"/>
</dbReference>
<dbReference type="InterPro" id="IPR018247">
    <property type="entry name" value="EF_Hand_1_Ca_BS"/>
</dbReference>
<evidence type="ECO:0008006" key="3">
    <source>
        <dbReference type="Google" id="ProtNLM"/>
    </source>
</evidence>
<sequence>MSIDTDAPSNAVTWSVLDASNNTPLDGFYQRQGNWADLGGIDWQKHPAIRLKVTLEAMGTGSVTKVNGVHIQGLFVNSFDDSPSDWSLIACSWDGDSVVGDGEAYSPTFISRRPISRISTALTVTGGGHLEATIDGGPWVTIPTSGLTNLDDWVHSIQFRWIGQGQYFDLQRFEVELHGSGLPESPLIDLGNDGNEEWGLTNHSIGTWGWQDVLANGNRSTDLKFPNQHNVEVWIPKDSVGDFVFEISPELSTGVSDLQIQLLIGGSVISSWTFGSGDESRTLRVQEADKANLVAELMISQPVYSQSGVEYVAVEMMLDALAGGVRFGGIAIPHSPSALLHFEPESDFILSLNNLAGSMAATDGWVSLPLSMSWAYLGSMEVTLRELNTGLATAISLESAANLSATLSPSWQMFEFKHNLTVNSGELAALRYDLVGDNNAITYTVWTGASPLPADTLEGDAAAIILPADFDTGSYSTPVGASGPGICCELHPTLRFSLNASWEDEDLVTLTLRGIMTDGLISLPWVHKFGVGPSQGVENDMKITDWRVLNDRGITIADETSYLKADSDISVEVEFGFEGLESMFAPRSDDIEVRLLENGIVKAQTNQLNQGVATFNTRTPLATGDVEYAVEFDPLVGGDDVTTIILNRSFEIDSISPIVIYQSVKAHDHLEPSLSQTLTFELYDMPVLPTDVTLMLWRQWQDDSDGDGEIDADEFQPQNMIIPSNLSINRGNYSFTFDDTFGLEGDLVAGYLTGSDPAGNAIIGGGSPIPNAQLFVYQLMTDEAPSITRNGAGWEGGPRDWLHPSPTYGLIIPFEEGNGFSDIDHININLAGNSITDQLQIGWNASGGECVTPSPHLEIVNCHVRASEGDITAFTSDLYIQIDFKLGWDLPDEGDLRREPDIEVVDRAGQGDWLALPELRWRFSTDLQVEPDSILVELAEGKRSASGAWVAPNSNITISGKVSFSPTGDLPTDEMKVKVMLDDKGSTVRTENGWWSATVKAPSQASSAIPLTFELTEIPAQARDVTDTGLTILYIIVDNTPPIPIDVVGPRIGSEIQVSALSSLVVEIQIKELEQLDIDTVRLNWLVTHGSNPYGDEIASGQNTVVLPAHNPAGEAIPVRATLELQSVIPAVLLSDELTLHAWITGKDMVGNEMVSDIQFNSEGSPFAAWRIQQLQADLLVEDADLSYSRSGEIELGETVMVTVLVHNLGEVYGVAELTLKEVDSEGVSRVITPVYATVGVDPSGSSQAQIDWVPESEGHYFIVVSMGGEEVATGDVVTVTQPADTGLLADLNEKGFSIEWIGILAGLLILLGTVVVIGMRASGAPKQDWFDEDDDATAVVEAEFNQTQQQWTPEQIAQWQQSQAQGMQTQQQWTPEQIAWWQQQQMQQHGQTQQGWEGYQQVQQDSNYQK</sequence>
<name>A0A075GC18_9EURY</name>
<keyword evidence="1" id="KW-1133">Transmembrane helix</keyword>
<evidence type="ECO:0000313" key="2">
    <source>
        <dbReference type="EMBL" id="AIE99541.1"/>
    </source>
</evidence>
<keyword evidence="1" id="KW-0812">Transmembrane</keyword>
<proteinExistence type="predicted"/>
<feature type="transmembrane region" description="Helical" evidence="1">
    <location>
        <begin position="1301"/>
        <end position="1320"/>
    </location>
</feature>
<evidence type="ECO:0000256" key="1">
    <source>
        <dbReference type="SAM" id="Phobius"/>
    </source>
</evidence>
<dbReference type="EMBL" id="KF900566">
    <property type="protein sequence ID" value="AIE99541.1"/>
    <property type="molecule type" value="Genomic_DNA"/>
</dbReference>
<reference evidence="2" key="1">
    <citation type="journal article" date="2014" name="Genome Biol. Evol.">
        <title>Pangenome evidence for extensive interdomain horizontal transfer affecting lineage core and shell genes in uncultured planktonic thaumarchaeota and euryarchaeota.</title>
        <authorList>
            <person name="Deschamps P."/>
            <person name="Zivanovic Y."/>
            <person name="Moreira D."/>
            <person name="Rodriguez-Valera F."/>
            <person name="Lopez-Garcia P."/>
        </authorList>
    </citation>
    <scope>NUCLEOTIDE SEQUENCE</scope>
</reference>
<keyword evidence="1" id="KW-0472">Membrane</keyword>
<protein>
    <recommendedName>
        <fullName evidence="3">EF-hand domain-containing protein</fullName>
    </recommendedName>
</protein>
<organism evidence="2">
    <name type="scientific">uncultured marine group II/III euryarchaeote KM3_113_E08</name>
    <dbReference type="NCBI Taxonomy" id="1457853"/>
    <lineage>
        <taxon>Archaea</taxon>
        <taxon>Methanobacteriati</taxon>
        <taxon>Methanobacteriota</taxon>
        <taxon>environmental samples</taxon>
    </lineage>
</organism>